<accession>A0A6C0BH80</accession>
<protein>
    <submittedName>
        <fullName evidence="1">Uncharacterized protein</fullName>
    </submittedName>
</protein>
<name>A0A6C0BH80_9ZZZZ</name>
<dbReference type="EMBL" id="MN739155">
    <property type="protein sequence ID" value="QHS91084.1"/>
    <property type="molecule type" value="Genomic_DNA"/>
</dbReference>
<organism evidence="1">
    <name type="scientific">viral metagenome</name>
    <dbReference type="NCBI Taxonomy" id="1070528"/>
    <lineage>
        <taxon>unclassified sequences</taxon>
        <taxon>metagenomes</taxon>
        <taxon>organismal metagenomes</taxon>
    </lineage>
</organism>
<proteinExistence type="predicted"/>
<dbReference type="AlphaFoldDB" id="A0A6C0BH80"/>
<reference evidence="1" key="1">
    <citation type="journal article" date="2020" name="Nature">
        <title>Giant virus diversity and host interactions through global metagenomics.</title>
        <authorList>
            <person name="Schulz F."/>
            <person name="Roux S."/>
            <person name="Paez-Espino D."/>
            <person name="Jungbluth S."/>
            <person name="Walsh D.A."/>
            <person name="Denef V.J."/>
            <person name="McMahon K.D."/>
            <person name="Konstantinidis K.T."/>
            <person name="Eloe-Fadrosh E.A."/>
            <person name="Kyrpides N.C."/>
            <person name="Woyke T."/>
        </authorList>
    </citation>
    <scope>NUCLEOTIDE SEQUENCE</scope>
    <source>
        <strain evidence="1">GVMAG-M-3300013004-44</strain>
    </source>
</reference>
<sequence>MSSGDFTFITLRNISAYQTNNAYVPNDYLLTMSTNGNARWTNNANLNMITASTISSNSIYGTYMSTNILIGNEMMVNNMVGETITGSTIRADTFSTLQNTFSSMIMSPATFTTPTNYTNTTPSTTSSILINIGGTMWKIPIERI</sequence>
<evidence type="ECO:0000313" key="1">
    <source>
        <dbReference type="EMBL" id="QHS91084.1"/>
    </source>
</evidence>